<accession>A0AAE1CJV7</accession>
<dbReference type="EMBL" id="JAWDGP010007948">
    <property type="protein sequence ID" value="KAK3699247.1"/>
    <property type="molecule type" value="Genomic_DNA"/>
</dbReference>
<reference evidence="2" key="1">
    <citation type="journal article" date="2023" name="G3 (Bethesda)">
        <title>A reference genome for the long-term kleptoplast-retaining sea slug Elysia crispata morphotype clarki.</title>
        <authorList>
            <person name="Eastman K.E."/>
            <person name="Pendleton A.L."/>
            <person name="Shaikh M.A."/>
            <person name="Suttiyut T."/>
            <person name="Ogas R."/>
            <person name="Tomko P."/>
            <person name="Gavelis G."/>
            <person name="Widhalm J.R."/>
            <person name="Wisecaver J.H."/>
        </authorList>
    </citation>
    <scope>NUCLEOTIDE SEQUENCE</scope>
    <source>
        <strain evidence="2">ECLA1</strain>
    </source>
</reference>
<name>A0AAE1CJV7_9GAST</name>
<protein>
    <submittedName>
        <fullName evidence="2">Uncharacterized protein</fullName>
    </submittedName>
</protein>
<feature type="region of interest" description="Disordered" evidence="1">
    <location>
        <begin position="1"/>
        <end position="21"/>
    </location>
</feature>
<dbReference type="Proteomes" id="UP001283361">
    <property type="component" value="Unassembled WGS sequence"/>
</dbReference>
<keyword evidence="3" id="KW-1185">Reference proteome</keyword>
<proteinExistence type="predicted"/>
<feature type="compositionally biased region" description="Basic and acidic residues" evidence="1">
    <location>
        <begin position="74"/>
        <end position="83"/>
    </location>
</feature>
<organism evidence="2 3">
    <name type="scientific">Elysia crispata</name>
    <name type="common">lettuce slug</name>
    <dbReference type="NCBI Taxonomy" id="231223"/>
    <lineage>
        <taxon>Eukaryota</taxon>
        <taxon>Metazoa</taxon>
        <taxon>Spiralia</taxon>
        <taxon>Lophotrochozoa</taxon>
        <taxon>Mollusca</taxon>
        <taxon>Gastropoda</taxon>
        <taxon>Heterobranchia</taxon>
        <taxon>Euthyneura</taxon>
        <taxon>Panpulmonata</taxon>
        <taxon>Sacoglossa</taxon>
        <taxon>Placobranchoidea</taxon>
        <taxon>Plakobranchidae</taxon>
        <taxon>Elysia</taxon>
    </lineage>
</organism>
<sequence length="83" mass="9101">MRSAVNRPQRGEPENLRWPPRMCEIAPGSTQQANTVYTEKLVSTSAHQVSQGEGKGTSEEAHKNGNCQEGVGHQTREGRNIVT</sequence>
<feature type="compositionally biased region" description="Polar residues" evidence="1">
    <location>
        <begin position="42"/>
        <end position="51"/>
    </location>
</feature>
<dbReference type="AlphaFoldDB" id="A0AAE1CJV7"/>
<evidence type="ECO:0000313" key="2">
    <source>
        <dbReference type="EMBL" id="KAK3699247.1"/>
    </source>
</evidence>
<evidence type="ECO:0000256" key="1">
    <source>
        <dbReference type="SAM" id="MobiDB-lite"/>
    </source>
</evidence>
<gene>
    <name evidence="2" type="ORF">RRG08_014349</name>
</gene>
<feature type="region of interest" description="Disordered" evidence="1">
    <location>
        <begin position="42"/>
        <end position="83"/>
    </location>
</feature>
<evidence type="ECO:0000313" key="3">
    <source>
        <dbReference type="Proteomes" id="UP001283361"/>
    </source>
</evidence>
<comment type="caution">
    <text evidence="2">The sequence shown here is derived from an EMBL/GenBank/DDBJ whole genome shotgun (WGS) entry which is preliminary data.</text>
</comment>